<dbReference type="SUPFAM" id="SSF52540">
    <property type="entry name" value="P-loop containing nucleoside triphosphate hydrolases"/>
    <property type="match status" value="1"/>
</dbReference>
<keyword evidence="5 11" id="KW-0808">Transferase</keyword>
<comment type="caution">
    <text evidence="13">The sequence shown here is derived from an EMBL/GenBank/DDBJ whole genome shotgun (WGS) entry which is preliminary data.</text>
</comment>
<accession>A0A4R1HSB1</accession>
<comment type="pathway">
    <text evidence="1 11">Metabolic intermediate biosynthesis; chorismate biosynthesis; chorismate from D-erythrose 4-phosphate and phosphoenolpyruvate: step 5/7.</text>
</comment>
<evidence type="ECO:0000256" key="7">
    <source>
        <dbReference type="ARBA" id="ARBA00022777"/>
    </source>
</evidence>
<reference evidence="13 14" key="1">
    <citation type="submission" date="2019-03" db="EMBL/GenBank/DDBJ databases">
        <title>Sequencing the genomes of 1000 actinobacteria strains.</title>
        <authorList>
            <person name="Klenk H.-P."/>
        </authorList>
    </citation>
    <scope>NUCLEOTIDE SEQUENCE [LARGE SCALE GENOMIC DNA]</scope>
    <source>
        <strain evidence="13 14">DSM 44969</strain>
    </source>
</reference>
<dbReference type="GO" id="GO:0009073">
    <property type="term" value="P:aromatic amino acid family biosynthetic process"/>
    <property type="evidence" value="ECO:0007669"/>
    <property type="project" value="UniProtKB-KW"/>
</dbReference>
<dbReference type="EMBL" id="SMFZ01000002">
    <property type="protein sequence ID" value="TCK22729.1"/>
    <property type="molecule type" value="Genomic_DNA"/>
</dbReference>
<dbReference type="GO" id="GO:0005829">
    <property type="term" value="C:cytosol"/>
    <property type="evidence" value="ECO:0007669"/>
    <property type="project" value="TreeGrafter"/>
</dbReference>
<feature type="binding site" evidence="11">
    <location>
        <position position="60"/>
    </location>
    <ligand>
        <name>substrate</name>
    </ligand>
</feature>
<evidence type="ECO:0000256" key="10">
    <source>
        <dbReference type="ARBA" id="ARBA00048567"/>
    </source>
</evidence>
<dbReference type="InterPro" id="IPR000623">
    <property type="entry name" value="Shikimate_kinase/TSH1"/>
</dbReference>
<evidence type="ECO:0000256" key="9">
    <source>
        <dbReference type="ARBA" id="ARBA00023141"/>
    </source>
</evidence>
<evidence type="ECO:0000256" key="2">
    <source>
        <dbReference type="ARBA" id="ARBA00006997"/>
    </source>
</evidence>
<evidence type="ECO:0000256" key="6">
    <source>
        <dbReference type="ARBA" id="ARBA00022741"/>
    </source>
</evidence>
<keyword evidence="11" id="KW-0479">Metal-binding</keyword>
<keyword evidence="8 11" id="KW-0067">ATP-binding</keyword>
<feature type="binding site" evidence="11">
    <location>
        <position position="155"/>
    </location>
    <ligand>
        <name>ATP</name>
        <dbReference type="ChEBI" id="CHEBI:30616"/>
    </ligand>
</feature>
<evidence type="ECO:0000256" key="12">
    <source>
        <dbReference type="SAM" id="MobiDB-lite"/>
    </source>
</evidence>
<comment type="catalytic activity">
    <reaction evidence="10 11">
        <text>shikimate + ATP = 3-phosphoshikimate + ADP + H(+)</text>
        <dbReference type="Rhea" id="RHEA:13121"/>
        <dbReference type="ChEBI" id="CHEBI:15378"/>
        <dbReference type="ChEBI" id="CHEBI:30616"/>
        <dbReference type="ChEBI" id="CHEBI:36208"/>
        <dbReference type="ChEBI" id="CHEBI:145989"/>
        <dbReference type="ChEBI" id="CHEBI:456216"/>
        <dbReference type="EC" id="2.7.1.71"/>
    </reaction>
</comment>
<gene>
    <name evidence="11" type="primary">aroK</name>
    <name evidence="13" type="ORF">EV378_6737</name>
</gene>
<dbReference type="Gene3D" id="3.40.50.300">
    <property type="entry name" value="P-loop containing nucleotide triphosphate hydrolases"/>
    <property type="match status" value="1"/>
</dbReference>
<proteinExistence type="inferred from homology"/>
<feature type="binding site" evidence="11">
    <location>
        <position position="138"/>
    </location>
    <ligand>
        <name>substrate</name>
    </ligand>
</feature>
<dbReference type="PANTHER" id="PTHR21087">
    <property type="entry name" value="SHIKIMATE KINASE"/>
    <property type="match status" value="1"/>
</dbReference>
<sequence length="272" mass="28471">MSGAPDLVVVGPPGSGKSTIGKLLARKLGVAFADTDALIEDRIGRTISDMFTTDGEDAFRLLEREVIAEALDAGHGVLALGGGAVLADATRALLREHRVVALDVDLTDGMRRTGMSTARPLLAGVNPRATFRSLLAARAPLYREVATVRVDTSRRSPNQVVALVLTELGETPLDVAPARHDAEDPHDRPTPRESAPLPTPGFGERRVTDGPLSDGPMSDGPPPAGGEPRGEDELRSGGAPPRAEREPRAGIEPRIDSEAGPGSTARAGEDGR</sequence>
<name>A0A4R1HSB1_PSEEN</name>
<comment type="function">
    <text evidence="11">Catalyzes the specific phosphorylation of the 3-hydroxyl group of shikimic acid using ATP as a cosubstrate.</text>
</comment>
<dbReference type="OrthoDB" id="9800332at2"/>
<dbReference type="CDD" id="cd00464">
    <property type="entry name" value="SK"/>
    <property type="match status" value="1"/>
</dbReference>
<dbReference type="InterPro" id="IPR031322">
    <property type="entry name" value="Shikimate/glucono_kinase"/>
</dbReference>
<evidence type="ECO:0000313" key="13">
    <source>
        <dbReference type="EMBL" id="TCK22729.1"/>
    </source>
</evidence>
<feature type="binding site" evidence="11">
    <location>
        <position position="82"/>
    </location>
    <ligand>
        <name>substrate</name>
    </ligand>
</feature>
<comment type="subunit">
    <text evidence="11">Monomer.</text>
</comment>
<keyword evidence="9 11" id="KW-0057">Aromatic amino acid biosynthesis</keyword>
<feature type="compositionally biased region" description="Basic and acidic residues" evidence="12">
    <location>
        <begin position="177"/>
        <end position="191"/>
    </location>
</feature>
<dbReference type="PROSITE" id="PS01128">
    <property type="entry name" value="SHIKIMATE_KINASE"/>
    <property type="match status" value="1"/>
</dbReference>
<feature type="binding site" evidence="11">
    <location>
        <begin position="14"/>
        <end position="19"/>
    </location>
    <ligand>
        <name>ATP</name>
        <dbReference type="ChEBI" id="CHEBI:30616"/>
    </ligand>
</feature>
<dbReference type="Pfam" id="PF01202">
    <property type="entry name" value="SKI"/>
    <property type="match status" value="1"/>
</dbReference>
<dbReference type="HAMAP" id="MF_00109">
    <property type="entry name" value="Shikimate_kinase"/>
    <property type="match status" value="1"/>
</dbReference>
<dbReference type="UniPathway" id="UPA00053">
    <property type="reaction ID" value="UER00088"/>
</dbReference>
<keyword evidence="11" id="KW-0963">Cytoplasm</keyword>
<dbReference type="EC" id="2.7.1.71" evidence="3 11"/>
<dbReference type="AlphaFoldDB" id="A0A4R1HSB1"/>
<feature type="binding site" evidence="11">
    <location>
        <position position="18"/>
    </location>
    <ligand>
        <name>Mg(2+)</name>
        <dbReference type="ChEBI" id="CHEBI:18420"/>
    </ligand>
</feature>
<keyword evidence="4 11" id="KW-0028">Amino-acid biosynthesis</keyword>
<dbReference type="PANTHER" id="PTHR21087:SF16">
    <property type="entry name" value="SHIKIMATE KINASE 1, CHLOROPLASTIC"/>
    <property type="match status" value="1"/>
</dbReference>
<dbReference type="InterPro" id="IPR027417">
    <property type="entry name" value="P-loop_NTPase"/>
</dbReference>
<comment type="subcellular location">
    <subcellularLocation>
        <location evidence="11">Cytoplasm</location>
    </subcellularLocation>
</comment>
<dbReference type="PRINTS" id="PR01100">
    <property type="entry name" value="SHIKIMTKNASE"/>
</dbReference>
<evidence type="ECO:0000256" key="3">
    <source>
        <dbReference type="ARBA" id="ARBA00012154"/>
    </source>
</evidence>
<evidence type="ECO:0000256" key="1">
    <source>
        <dbReference type="ARBA" id="ARBA00004842"/>
    </source>
</evidence>
<keyword evidence="7 11" id="KW-0418">Kinase</keyword>
<dbReference type="GO" id="GO:0000287">
    <property type="term" value="F:magnesium ion binding"/>
    <property type="evidence" value="ECO:0007669"/>
    <property type="project" value="UniProtKB-UniRule"/>
</dbReference>
<feature type="binding site" evidence="11">
    <location>
        <position position="119"/>
    </location>
    <ligand>
        <name>ATP</name>
        <dbReference type="ChEBI" id="CHEBI:30616"/>
    </ligand>
</feature>
<protein>
    <recommendedName>
        <fullName evidence="3 11">Shikimate kinase</fullName>
        <shortName evidence="11">SK</shortName>
        <ecNumber evidence="3 11">2.7.1.71</ecNumber>
    </recommendedName>
</protein>
<feature type="compositionally biased region" description="Basic and acidic residues" evidence="12">
    <location>
        <begin position="242"/>
        <end position="257"/>
    </location>
</feature>
<dbReference type="GO" id="GO:0008652">
    <property type="term" value="P:amino acid biosynthetic process"/>
    <property type="evidence" value="ECO:0007669"/>
    <property type="project" value="UniProtKB-KW"/>
</dbReference>
<dbReference type="GO" id="GO:0004765">
    <property type="term" value="F:shikimate kinase activity"/>
    <property type="evidence" value="ECO:0007669"/>
    <property type="project" value="UniProtKB-UniRule"/>
</dbReference>
<evidence type="ECO:0000256" key="5">
    <source>
        <dbReference type="ARBA" id="ARBA00022679"/>
    </source>
</evidence>
<dbReference type="InterPro" id="IPR023000">
    <property type="entry name" value="Shikimate_kinase_CS"/>
</dbReference>
<evidence type="ECO:0000256" key="11">
    <source>
        <dbReference type="HAMAP-Rule" id="MF_00109"/>
    </source>
</evidence>
<comment type="cofactor">
    <cofactor evidence="11">
        <name>Mg(2+)</name>
        <dbReference type="ChEBI" id="CHEBI:18420"/>
    </cofactor>
    <text evidence="11">Binds 1 Mg(2+) ion per subunit.</text>
</comment>
<evidence type="ECO:0000256" key="4">
    <source>
        <dbReference type="ARBA" id="ARBA00022605"/>
    </source>
</evidence>
<keyword evidence="11" id="KW-0460">Magnesium</keyword>
<dbReference type="RefSeq" id="WP_132431786.1">
    <property type="nucleotide sequence ID" value="NZ_SMFZ01000002.1"/>
</dbReference>
<dbReference type="GO" id="GO:0005524">
    <property type="term" value="F:ATP binding"/>
    <property type="evidence" value="ECO:0007669"/>
    <property type="project" value="UniProtKB-UniRule"/>
</dbReference>
<feature type="region of interest" description="Disordered" evidence="12">
    <location>
        <begin position="172"/>
        <end position="272"/>
    </location>
</feature>
<dbReference type="GO" id="GO:0009423">
    <property type="term" value="P:chorismate biosynthetic process"/>
    <property type="evidence" value="ECO:0007669"/>
    <property type="project" value="UniProtKB-UniRule"/>
</dbReference>
<evidence type="ECO:0000256" key="8">
    <source>
        <dbReference type="ARBA" id="ARBA00022840"/>
    </source>
</evidence>
<keyword evidence="6 11" id="KW-0547">Nucleotide-binding</keyword>
<keyword evidence="14" id="KW-1185">Reference proteome</keyword>
<organism evidence="13 14">
    <name type="scientific">Pseudonocardia endophytica</name>
    <dbReference type="NCBI Taxonomy" id="401976"/>
    <lineage>
        <taxon>Bacteria</taxon>
        <taxon>Bacillati</taxon>
        <taxon>Actinomycetota</taxon>
        <taxon>Actinomycetes</taxon>
        <taxon>Pseudonocardiales</taxon>
        <taxon>Pseudonocardiaceae</taxon>
        <taxon>Pseudonocardia</taxon>
    </lineage>
</organism>
<evidence type="ECO:0000313" key="14">
    <source>
        <dbReference type="Proteomes" id="UP000295560"/>
    </source>
</evidence>
<comment type="similarity">
    <text evidence="2 11">Belongs to the shikimate kinase family.</text>
</comment>
<dbReference type="Proteomes" id="UP000295560">
    <property type="component" value="Unassembled WGS sequence"/>
</dbReference>
<feature type="binding site" evidence="11">
    <location>
        <position position="36"/>
    </location>
    <ligand>
        <name>substrate</name>
    </ligand>
</feature>